<keyword evidence="1" id="KW-0812">Transmembrane</keyword>
<dbReference type="PANTHER" id="PTHR12277:SF81">
    <property type="entry name" value="PROTEIN ABHD13"/>
    <property type="match status" value="1"/>
</dbReference>
<feature type="transmembrane region" description="Helical" evidence="1">
    <location>
        <begin position="6"/>
        <end position="31"/>
    </location>
</feature>
<reference evidence="4" key="2">
    <citation type="submission" date="2015-01" db="EMBL/GenBank/DDBJ databases">
        <title>Complete genome sequence of Methylobacterium aquaticum strain 22A.</title>
        <authorList>
            <person name="Tani A."/>
            <person name="Ogura Y."/>
            <person name="Hayashi T."/>
        </authorList>
    </citation>
    <scope>NUCLEOTIDE SEQUENCE [LARGE SCALE GENOMIC DNA]</scope>
    <source>
        <strain evidence="4">MA-22A</strain>
        <plasmid evidence="4">Plasmid pMaq22A_1p DNA</plasmid>
    </source>
</reference>
<evidence type="ECO:0000313" key="4">
    <source>
        <dbReference type="Proteomes" id="UP000061432"/>
    </source>
</evidence>
<geneLocation type="plasmid" evidence="4">
    <name>pMaq22A_1p DNA</name>
</geneLocation>
<organism evidence="3 4">
    <name type="scientific">Methylobacterium aquaticum</name>
    <dbReference type="NCBI Taxonomy" id="270351"/>
    <lineage>
        <taxon>Bacteria</taxon>
        <taxon>Pseudomonadati</taxon>
        <taxon>Pseudomonadota</taxon>
        <taxon>Alphaproteobacteria</taxon>
        <taxon>Hyphomicrobiales</taxon>
        <taxon>Methylobacteriaceae</taxon>
        <taxon>Methylobacterium</taxon>
    </lineage>
</organism>
<dbReference type="KEGG" id="maqu:Maq22A_1p31905"/>
<dbReference type="Gene3D" id="3.40.50.1820">
    <property type="entry name" value="alpha/beta hydrolase"/>
    <property type="match status" value="1"/>
</dbReference>
<keyword evidence="1" id="KW-1133">Transmembrane helix</keyword>
<dbReference type="EMBL" id="AP014705">
    <property type="protein sequence ID" value="BAQ48704.1"/>
    <property type="molecule type" value="Genomic_DNA"/>
</dbReference>
<dbReference type="RefSeq" id="WP_244533713.1">
    <property type="nucleotide sequence ID" value="NZ_AP014705.1"/>
</dbReference>
<feature type="domain" description="Serine aminopeptidase S33" evidence="2">
    <location>
        <begin position="80"/>
        <end position="190"/>
    </location>
</feature>
<proteinExistence type="predicted"/>
<protein>
    <submittedName>
        <fullName evidence="3">Alpha/beta hydrolase</fullName>
    </submittedName>
</protein>
<gene>
    <name evidence="3" type="ORF">Maq22A_1p31905</name>
</gene>
<name>A0A0C6FT50_9HYPH</name>
<sequence length="273" mass="28525">MSLRQAVWVAGGLALALLALYGAVVAAFWWFQRSLLYPGQGGPVPVTGARLPPEAGTVAIATPDGERLRALWLAPSPGAGVVVTFHGNASLPEWHAERFMAGPWRRHGWGVMAPAYRGYPGSTGRPSEAGLIADGLAALAEARRRAPGAPVLLHGHSLGAAVAVAVAARAGAAGVLGLYLEAPFDSMTAMARHHFRLLPAHLLADTWRSDRAIAAVAVPVLIVHGDADPVIPEKYGARLARIAGADFVALPGDHVSILGVRDGEAEARFRARP</sequence>
<evidence type="ECO:0000313" key="3">
    <source>
        <dbReference type="EMBL" id="BAQ48704.1"/>
    </source>
</evidence>
<accession>A0A0C6FT50</accession>
<keyword evidence="1" id="KW-0472">Membrane</keyword>
<dbReference type="Proteomes" id="UP000061432">
    <property type="component" value="Plasmid pMaq22A_1p"/>
</dbReference>
<evidence type="ECO:0000259" key="2">
    <source>
        <dbReference type="Pfam" id="PF12146"/>
    </source>
</evidence>
<dbReference type="InterPro" id="IPR029058">
    <property type="entry name" value="AB_hydrolase_fold"/>
</dbReference>
<dbReference type="SUPFAM" id="SSF53474">
    <property type="entry name" value="alpha/beta-Hydrolases"/>
    <property type="match status" value="1"/>
</dbReference>
<evidence type="ECO:0000256" key="1">
    <source>
        <dbReference type="SAM" id="Phobius"/>
    </source>
</evidence>
<dbReference type="AlphaFoldDB" id="A0A0C6FT50"/>
<dbReference type="GO" id="GO:0016787">
    <property type="term" value="F:hydrolase activity"/>
    <property type="evidence" value="ECO:0007669"/>
    <property type="project" value="UniProtKB-KW"/>
</dbReference>
<reference evidence="3 4" key="1">
    <citation type="journal article" date="2015" name="Genome Announc.">
        <title>Complete Genome Sequence of Methylobacterium aquaticum Strain 22A, Isolated from Racomitrium japonicum Moss.</title>
        <authorList>
            <person name="Tani A."/>
            <person name="Ogura Y."/>
            <person name="Hayashi T."/>
            <person name="Kimbara K."/>
        </authorList>
    </citation>
    <scope>NUCLEOTIDE SEQUENCE [LARGE SCALE GENOMIC DNA]</scope>
    <source>
        <strain evidence="3 4">MA-22A</strain>
        <plasmid evidence="4">Plasmid pMaq22A_1p DNA</plasmid>
    </source>
</reference>
<keyword evidence="3" id="KW-0614">Plasmid</keyword>
<dbReference type="InterPro" id="IPR022742">
    <property type="entry name" value="Hydrolase_4"/>
</dbReference>
<dbReference type="PATRIC" id="fig|270351.10.peg.5691"/>
<dbReference type="PANTHER" id="PTHR12277">
    <property type="entry name" value="ALPHA/BETA HYDROLASE DOMAIN-CONTAINING PROTEIN"/>
    <property type="match status" value="1"/>
</dbReference>
<dbReference type="Pfam" id="PF12146">
    <property type="entry name" value="Hydrolase_4"/>
    <property type="match status" value="1"/>
</dbReference>
<keyword evidence="3" id="KW-0378">Hydrolase</keyword>